<dbReference type="EMBL" id="JDYK01000017">
    <property type="protein sequence ID" value="EWS80287.1"/>
    <property type="molecule type" value="Genomic_DNA"/>
</dbReference>
<dbReference type="eggNOG" id="COG0421">
    <property type="taxonomic scope" value="Bacteria"/>
</dbReference>
<keyword evidence="1" id="KW-0620">Polyamine biosynthesis</keyword>
<dbReference type="GO" id="GO:0006596">
    <property type="term" value="P:polyamine biosynthetic process"/>
    <property type="evidence" value="ECO:0007669"/>
    <property type="project" value="UniProtKB-KW"/>
</dbReference>
<dbReference type="NCBIfam" id="NF037959">
    <property type="entry name" value="MFS_SpdSyn"/>
    <property type="match status" value="1"/>
</dbReference>
<evidence type="ECO:0000256" key="1">
    <source>
        <dbReference type="ARBA" id="ARBA00023115"/>
    </source>
</evidence>
<gene>
    <name evidence="2" type="ORF">BF93_04575</name>
</gene>
<dbReference type="Gene3D" id="3.40.50.150">
    <property type="entry name" value="Vaccinia Virus protein VP39"/>
    <property type="match status" value="1"/>
</dbReference>
<dbReference type="InterPro" id="IPR029063">
    <property type="entry name" value="SAM-dependent_MTases_sf"/>
</dbReference>
<comment type="caution">
    <text evidence="2">The sequence shown here is derived from an EMBL/GenBank/DDBJ whole genome shotgun (WGS) entry which is preliminary data.</text>
</comment>
<dbReference type="SUPFAM" id="SSF53335">
    <property type="entry name" value="S-adenosyl-L-methionine-dependent methyltransferases"/>
    <property type="match status" value="1"/>
</dbReference>
<sequence length="277" mass="29195">MRDGPAVPGAAREIRLGRAGTIARIAPDGYSAHGWVLELGGAEQSHVDLADPRTLRHEYLRRIAAVLDTLGRPHRPLDVLHLGAGALTLPRYVQVTRPGSRQVVIEIERELPGFVIDRLPLPAGTDLQVVIGDAREELAAMPGVLVDLMVLDVFTGEETPEHLACRDFYAEAIGHLAPGGALLVNIGDDAGLRFFAREAQALEEAAAAAGVGGAWTLAEEHLLEQRLAGNLVLGAGDGLAGPEAPQRRAAWLAAGPHPAGVLDPDGTAHLVHRIQGG</sequence>
<organism evidence="2 3">
    <name type="scientific">Brachybacterium phenoliresistens</name>
    <dbReference type="NCBI Taxonomy" id="396014"/>
    <lineage>
        <taxon>Bacteria</taxon>
        <taxon>Bacillati</taxon>
        <taxon>Actinomycetota</taxon>
        <taxon>Actinomycetes</taxon>
        <taxon>Micrococcales</taxon>
        <taxon>Dermabacteraceae</taxon>
        <taxon>Brachybacterium</taxon>
    </lineage>
</organism>
<dbReference type="PANTHER" id="PTHR43317:SF1">
    <property type="entry name" value="THERMOSPERMINE SYNTHASE ACAULIS5"/>
    <property type="match status" value="1"/>
</dbReference>
<keyword evidence="3" id="KW-1185">Reference proteome</keyword>
<evidence type="ECO:0000313" key="3">
    <source>
        <dbReference type="Proteomes" id="UP000023067"/>
    </source>
</evidence>
<proteinExistence type="predicted"/>
<name>Z9JRA6_9MICO</name>
<dbReference type="PANTHER" id="PTHR43317">
    <property type="entry name" value="THERMOSPERMINE SYNTHASE ACAULIS5"/>
    <property type="match status" value="1"/>
</dbReference>
<dbReference type="PATRIC" id="fig|396014.3.peg.2946"/>
<reference evidence="2 3" key="1">
    <citation type="submission" date="2014-02" db="EMBL/GenBank/DDBJ databases">
        <title>Genome sequence of Brachybacterium phenoliresistens strain W13A50.</title>
        <authorList>
            <person name="Wang X."/>
        </authorList>
    </citation>
    <scope>NUCLEOTIDE SEQUENCE [LARGE SCALE GENOMIC DNA]</scope>
    <source>
        <strain evidence="2 3">W13A50</strain>
    </source>
</reference>
<protein>
    <submittedName>
        <fullName evidence="2">Spermidine synthase</fullName>
    </submittedName>
</protein>
<accession>Z9JRA6</accession>
<dbReference type="HOGENOM" id="CLU_068637_1_0_11"/>
<dbReference type="OrthoDB" id="8221452at2"/>
<dbReference type="STRING" id="396014.BF93_04575"/>
<dbReference type="AlphaFoldDB" id="Z9JRA6"/>
<dbReference type="Proteomes" id="UP000023067">
    <property type="component" value="Unassembled WGS sequence"/>
</dbReference>
<evidence type="ECO:0000313" key="2">
    <source>
        <dbReference type="EMBL" id="EWS80287.1"/>
    </source>
</evidence>